<proteinExistence type="predicted"/>
<dbReference type="EMBL" id="BGPR01068616">
    <property type="protein sequence ID" value="GBO42498.1"/>
    <property type="molecule type" value="Genomic_DNA"/>
</dbReference>
<gene>
    <name evidence="1" type="ORF">AVEN_214827_1</name>
</gene>
<accession>A0A4Y2X036</accession>
<keyword evidence="2" id="KW-1185">Reference proteome</keyword>
<dbReference type="AlphaFoldDB" id="A0A4Y2X036"/>
<comment type="caution">
    <text evidence="1">The sequence shown here is derived from an EMBL/GenBank/DDBJ whole genome shotgun (WGS) entry which is preliminary data.</text>
</comment>
<organism evidence="1 2">
    <name type="scientific">Araneus ventricosus</name>
    <name type="common">Orbweaver spider</name>
    <name type="synonym">Epeira ventricosa</name>
    <dbReference type="NCBI Taxonomy" id="182803"/>
    <lineage>
        <taxon>Eukaryota</taxon>
        <taxon>Metazoa</taxon>
        <taxon>Ecdysozoa</taxon>
        <taxon>Arthropoda</taxon>
        <taxon>Chelicerata</taxon>
        <taxon>Arachnida</taxon>
        <taxon>Araneae</taxon>
        <taxon>Araneomorphae</taxon>
        <taxon>Entelegynae</taxon>
        <taxon>Araneoidea</taxon>
        <taxon>Araneidae</taxon>
        <taxon>Araneus</taxon>
    </lineage>
</organism>
<protein>
    <submittedName>
        <fullName evidence="1">Uncharacterized protein</fullName>
    </submittedName>
</protein>
<sequence>MFMGTGLGDGFLFSPRRKSARHCVGKPYVEAAASDAYTHTSRTVRRLGSGFQRQLNDKRTFRNDLNAIGFSVNKKGFAVHIGTRSYVVVV</sequence>
<evidence type="ECO:0000313" key="1">
    <source>
        <dbReference type="EMBL" id="GBO42498.1"/>
    </source>
</evidence>
<reference evidence="1 2" key="1">
    <citation type="journal article" date="2019" name="Sci. Rep.">
        <title>Orb-weaving spider Araneus ventricosus genome elucidates the spidroin gene catalogue.</title>
        <authorList>
            <person name="Kono N."/>
            <person name="Nakamura H."/>
            <person name="Ohtoshi R."/>
            <person name="Moran D.A.P."/>
            <person name="Shinohara A."/>
            <person name="Yoshida Y."/>
            <person name="Fujiwara M."/>
            <person name="Mori M."/>
            <person name="Tomita M."/>
            <person name="Arakawa K."/>
        </authorList>
    </citation>
    <scope>NUCLEOTIDE SEQUENCE [LARGE SCALE GENOMIC DNA]</scope>
</reference>
<dbReference type="Proteomes" id="UP000499080">
    <property type="component" value="Unassembled WGS sequence"/>
</dbReference>
<evidence type="ECO:0000313" key="2">
    <source>
        <dbReference type="Proteomes" id="UP000499080"/>
    </source>
</evidence>
<name>A0A4Y2X036_ARAVE</name>